<dbReference type="InterPro" id="IPR038765">
    <property type="entry name" value="Papain-like_cys_pep_sf"/>
</dbReference>
<keyword evidence="5" id="KW-1185">Reference proteome</keyword>
<dbReference type="Proteomes" id="UP001244341">
    <property type="component" value="Chromosome 5b"/>
</dbReference>
<dbReference type="InterPro" id="IPR013128">
    <property type="entry name" value="Peptidase_C1A"/>
</dbReference>
<organism evidence="4 5">
    <name type="scientific">Tetradesmus obliquus</name>
    <name type="common">Green alga</name>
    <name type="synonym">Acutodesmus obliquus</name>
    <dbReference type="NCBI Taxonomy" id="3088"/>
    <lineage>
        <taxon>Eukaryota</taxon>
        <taxon>Viridiplantae</taxon>
        <taxon>Chlorophyta</taxon>
        <taxon>core chlorophytes</taxon>
        <taxon>Chlorophyceae</taxon>
        <taxon>CS clade</taxon>
        <taxon>Sphaeropleales</taxon>
        <taxon>Scenedesmaceae</taxon>
        <taxon>Tetradesmus</taxon>
    </lineage>
</organism>
<reference evidence="4 5" key="1">
    <citation type="submission" date="2023-05" db="EMBL/GenBank/DDBJ databases">
        <title>A 100% complete, gapless, phased diploid assembly of the Scenedesmus obliquus UTEX 3031 genome.</title>
        <authorList>
            <person name="Biondi T.C."/>
            <person name="Hanschen E.R."/>
            <person name="Kwon T."/>
            <person name="Eng W."/>
            <person name="Kruse C.P.S."/>
            <person name="Koehler S.I."/>
            <person name="Kunde Y."/>
            <person name="Gleasner C.D."/>
            <person name="You Mak K.T."/>
            <person name="Polle J."/>
            <person name="Hovde B.T."/>
            <person name="Starkenburg S.R."/>
        </authorList>
    </citation>
    <scope>NUCLEOTIDE SEQUENCE [LARGE SCALE GENOMIC DNA]</scope>
    <source>
        <strain evidence="4 5">DOE0152z</strain>
    </source>
</reference>
<dbReference type="Pfam" id="PF00112">
    <property type="entry name" value="Peptidase_C1"/>
    <property type="match status" value="1"/>
</dbReference>
<gene>
    <name evidence="4" type="ORF">OEZ85_002927</name>
</gene>
<dbReference type="EMBL" id="CP126212">
    <property type="protein sequence ID" value="WIA14400.1"/>
    <property type="molecule type" value="Genomic_DNA"/>
</dbReference>
<dbReference type="SMART" id="SM00645">
    <property type="entry name" value="Pept_C1"/>
    <property type="match status" value="1"/>
</dbReference>
<protein>
    <recommendedName>
        <fullName evidence="3">Peptidase C1A papain C-terminal domain-containing protein</fullName>
    </recommendedName>
</protein>
<dbReference type="Gene3D" id="3.90.70.10">
    <property type="entry name" value="Cysteine proteinases"/>
    <property type="match status" value="1"/>
</dbReference>
<dbReference type="PANTHER" id="PTHR12411">
    <property type="entry name" value="CYSTEINE PROTEASE FAMILY C1-RELATED"/>
    <property type="match status" value="1"/>
</dbReference>
<dbReference type="InterPro" id="IPR000668">
    <property type="entry name" value="Peptidase_C1A_C"/>
</dbReference>
<evidence type="ECO:0000313" key="5">
    <source>
        <dbReference type="Proteomes" id="UP001244341"/>
    </source>
</evidence>
<evidence type="ECO:0000313" key="4">
    <source>
        <dbReference type="EMBL" id="WIA14400.1"/>
    </source>
</evidence>
<evidence type="ECO:0000256" key="1">
    <source>
        <dbReference type="ARBA" id="ARBA00008455"/>
    </source>
</evidence>
<dbReference type="SUPFAM" id="SSF54001">
    <property type="entry name" value="Cysteine proteinases"/>
    <property type="match status" value="1"/>
</dbReference>
<name>A0ABY8TZ23_TETOB</name>
<sequence length="350" mass="37023">MLLGTTLLTCLVLSASLASAADPSTLSQGLGLAERQLLQLPGGRFTGLVYAGEGLRSPPNATKRGTADTPNQRAFISPAQNQDTCSACVGFVVTAAAEAAINVYKRQNWNRLGLSEQDLSFCRLEPKVSCATGASYQTVVANINENRIKRWAARSCFGYSGDPTAASCIAVSDSCPAGSPQCCASQLPAGGALSMAYSGNPLATMAQVKEQIMLNGGVITSLALSNNAFSAFVENKTSSNGVFGVAEDLRDTARGDLSMHAVFCYGWWDNMSDANDGYWLCKNSWGSNWGLGGSFRAAYGAANLTQPDYTFALQYNRANPLARATQIRQQLKLSLAFESSSHAITVATTQ</sequence>
<accession>A0ABY8TZ23</accession>
<feature type="chain" id="PRO_5045466314" description="Peptidase C1A papain C-terminal domain-containing protein" evidence="2">
    <location>
        <begin position="21"/>
        <end position="350"/>
    </location>
</feature>
<keyword evidence="2" id="KW-0732">Signal</keyword>
<comment type="similarity">
    <text evidence="1">Belongs to the peptidase C1 family.</text>
</comment>
<dbReference type="CDD" id="cd02619">
    <property type="entry name" value="Peptidase_C1"/>
    <property type="match status" value="1"/>
</dbReference>
<evidence type="ECO:0000259" key="3">
    <source>
        <dbReference type="SMART" id="SM00645"/>
    </source>
</evidence>
<feature type="domain" description="Peptidase C1A papain C-terminal" evidence="3">
    <location>
        <begin position="66"/>
        <end position="311"/>
    </location>
</feature>
<proteinExistence type="inferred from homology"/>
<feature type="signal peptide" evidence="2">
    <location>
        <begin position="1"/>
        <end position="20"/>
    </location>
</feature>
<evidence type="ECO:0000256" key="2">
    <source>
        <dbReference type="SAM" id="SignalP"/>
    </source>
</evidence>